<dbReference type="OrthoDB" id="2167693at2759"/>
<reference evidence="1 2" key="2">
    <citation type="submission" date="2016-08" db="EMBL/GenBank/DDBJ databases">
        <title>Pervasive Adenine N6-methylation of Active Genes in Fungi.</title>
        <authorList>
            <consortium name="DOE Joint Genome Institute"/>
            <person name="Mondo S.J."/>
            <person name="Dannebaum R.O."/>
            <person name="Kuo R.C."/>
            <person name="Labutti K."/>
            <person name="Haridas S."/>
            <person name="Kuo A."/>
            <person name="Salamov A."/>
            <person name="Ahrendt S.R."/>
            <person name="Lipzen A."/>
            <person name="Sullivan W."/>
            <person name="Andreopoulos W.B."/>
            <person name="Clum A."/>
            <person name="Lindquist E."/>
            <person name="Daum C."/>
            <person name="Ramamoorthy G.K."/>
            <person name="Gryganskyi A."/>
            <person name="Culley D."/>
            <person name="Magnuson J.K."/>
            <person name="James T.Y."/>
            <person name="O'Malley M.A."/>
            <person name="Stajich J.E."/>
            <person name="Spatafora J.W."/>
            <person name="Visel A."/>
            <person name="Grigoriev I.V."/>
        </authorList>
    </citation>
    <scope>NUCLEOTIDE SEQUENCE [LARGE SCALE GENOMIC DNA]</scope>
    <source>
        <strain evidence="1 2">S4</strain>
    </source>
</reference>
<sequence>MESNHEKTPEQLIKSLNSLNKSNNSRIEYYKRLLLSCSTDIAFQSMITTLNFKEVVPLPKNNSMFRFVVKCFNNSNNVILGPVKNNSEITVADLPSLSIPMSHYHLNKNNFVQDNFIHRISNDETVPMKKFIERIRFIDTRIQMLITDYIKNVDMSSPILKTKL</sequence>
<dbReference type="Proteomes" id="UP000193944">
    <property type="component" value="Unassembled WGS sequence"/>
</dbReference>
<evidence type="ECO:0000313" key="1">
    <source>
        <dbReference type="EMBL" id="ORX78474.1"/>
    </source>
</evidence>
<name>A0A1Y1WZF2_9FUNG</name>
<gene>
    <name evidence="1" type="ORF">BCR32DRAFT_282220</name>
</gene>
<accession>A0A1Y1WZF2</accession>
<comment type="caution">
    <text evidence="1">The sequence shown here is derived from an EMBL/GenBank/DDBJ whole genome shotgun (WGS) entry which is preliminary data.</text>
</comment>
<keyword evidence="2" id="KW-1185">Reference proteome</keyword>
<protein>
    <submittedName>
        <fullName evidence="1">Uncharacterized protein</fullName>
    </submittedName>
</protein>
<dbReference type="EMBL" id="MCFG01000208">
    <property type="protein sequence ID" value="ORX78474.1"/>
    <property type="molecule type" value="Genomic_DNA"/>
</dbReference>
<dbReference type="AlphaFoldDB" id="A0A1Y1WZF2"/>
<evidence type="ECO:0000313" key="2">
    <source>
        <dbReference type="Proteomes" id="UP000193944"/>
    </source>
</evidence>
<reference evidence="1 2" key="1">
    <citation type="submission" date="2016-08" db="EMBL/GenBank/DDBJ databases">
        <title>A Parts List for Fungal Cellulosomes Revealed by Comparative Genomics.</title>
        <authorList>
            <consortium name="DOE Joint Genome Institute"/>
            <person name="Haitjema C.H."/>
            <person name="Gilmore S.P."/>
            <person name="Henske J.K."/>
            <person name="Solomon K.V."/>
            <person name="De Groot R."/>
            <person name="Kuo A."/>
            <person name="Mondo S.J."/>
            <person name="Salamov A.A."/>
            <person name="Labutti K."/>
            <person name="Zhao Z."/>
            <person name="Chiniquy J."/>
            <person name="Barry K."/>
            <person name="Brewer H.M."/>
            <person name="Purvine S.O."/>
            <person name="Wright A.T."/>
            <person name="Boxma B."/>
            <person name="Van Alen T."/>
            <person name="Hackstein J.H."/>
            <person name="Baker S.E."/>
            <person name="Grigoriev I.V."/>
            <person name="O'Malley M.A."/>
        </authorList>
    </citation>
    <scope>NUCLEOTIDE SEQUENCE [LARGE SCALE GENOMIC DNA]</scope>
    <source>
        <strain evidence="1 2">S4</strain>
    </source>
</reference>
<organism evidence="1 2">
    <name type="scientific">Anaeromyces robustus</name>
    <dbReference type="NCBI Taxonomy" id="1754192"/>
    <lineage>
        <taxon>Eukaryota</taxon>
        <taxon>Fungi</taxon>
        <taxon>Fungi incertae sedis</taxon>
        <taxon>Chytridiomycota</taxon>
        <taxon>Chytridiomycota incertae sedis</taxon>
        <taxon>Neocallimastigomycetes</taxon>
        <taxon>Neocallimastigales</taxon>
        <taxon>Neocallimastigaceae</taxon>
        <taxon>Anaeromyces</taxon>
    </lineage>
</organism>
<proteinExistence type="predicted"/>